<dbReference type="STRING" id="43928.SAMN05443636_1070"/>
<evidence type="ECO:0000313" key="2">
    <source>
        <dbReference type="EMBL" id="SHG78607.1"/>
    </source>
</evidence>
<keyword evidence="1" id="KW-1133">Transmembrane helix</keyword>
<sequence>MSIVFGTLGQYLGPEALALAGIAYGVYKFRRLRSLLGGAVAIAGTAGSLAIGSLVTIGVGILLGWWDPNLAQIAGDVTGAGGAAWDVLTGPVWSFVEEYV</sequence>
<feature type="transmembrane region" description="Helical" evidence="1">
    <location>
        <begin position="39"/>
        <end position="66"/>
    </location>
</feature>
<keyword evidence="1" id="KW-0472">Membrane</keyword>
<evidence type="ECO:0000256" key="1">
    <source>
        <dbReference type="SAM" id="Phobius"/>
    </source>
</evidence>
<dbReference type="EMBL" id="FQWV01000002">
    <property type="protein sequence ID" value="SHG78607.1"/>
    <property type="molecule type" value="Genomic_DNA"/>
</dbReference>
<dbReference type="RefSeq" id="WP_073307349.1">
    <property type="nucleotide sequence ID" value="NZ_FQWV01000002.1"/>
</dbReference>
<name>A0A1M5MN46_9EURY</name>
<keyword evidence="1" id="KW-0812">Transmembrane</keyword>
<proteinExistence type="predicted"/>
<evidence type="ECO:0000313" key="3">
    <source>
        <dbReference type="Proteomes" id="UP000184357"/>
    </source>
</evidence>
<reference evidence="2 3" key="1">
    <citation type="submission" date="2016-11" db="EMBL/GenBank/DDBJ databases">
        <authorList>
            <person name="Jaros S."/>
            <person name="Januszkiewicz K."/>
            <person name="Wedrychowicz H."/>
        </authorList>
    </citation>
    <scope>NUCLEOTIDE SEQUENCE [LARGE SCALE GENOMIC DNA]</scope>
    <source>
        <strain evidence="2 3">DSM 9297</strain>
    </source>
</reference>
<dbReference type="Proteomes" id="UP000184357">
    <property type="component" value="Unassembled WGS sequence"/>
</dbReference>
<keyword evidence="3" id="KW-1185">Reference proteome</keyword>
<protein>
    <submittedName>
        <fullName evidence="2">Uncharacterized protein</fullName>
    </submittedName>
</protein>
<feature type="transmembrane region" description="Helical" evidence="1">
    <location>
        <begin position="6"/>
        <end position="27"/>
    </location>
</feature>
<accession>A0A1M5MN46</accession>
<organism evidence="2 3">
    <name type="scientific">Halobaculum gomorrense</name>
    <dbReference type="NCBI Taxonomy" id="43928"/>
    <lineage>
        <taxon>Archaea</taxon>
        <taxon>Methanobacteriati</taxon>
        <taxon>Methanobacteriota</taxon>
        <taxon>Stenosarchaea group</taxon>
        <taxon>Halobacteria</taxon>
        <taxon>Halobacteriales</taxon>
        <taxon>Haloferacaceae</taxon>
        <taxon>Halobaculum</taxon>
    </lineage>
</organism>
<gene>
    <name evidence="2" type="ORF">SAMN05443636_1070</name>
</gene>
<dbReference type="AlphaFoldDB" id="A0A1M5MN46"/>